<feature type="transmembrane region" description="Helical" evidence="6">
    <location>
        <begin position="129"/>
        <end position="147"/>
    </location>
</feature>
<keyword evidence="5 6" id="KW-0472">Membrane</keyword>
<evidence type="ECO:0000256" key="1">
    <source>
        <dbReference type="ARBA" id="ARBA00004141"/>
    </source>
</evidence>
<dbReference type="PANTHER" id="PTHR43495">
    <property type="entry name" value="GABA PERMEASE"/>
    <property type="match status" value="1"/>
</dbReference>
<proteinExistence type="predicted"/>
<keyword evidence="9" id="KW-1185">Reference proteome</keyword>
<gene>
    <name evidence="8" type="ORF">POM99_16115</name>
</gene>
<accession>A0ABT6CLD9</accession>
<dbReference type="RefSeq" id="WP_277279511.1">
    <property type="nucleotide sequence ID" value="NZ_JAROCY010000016.1"/>
</dbReference>
<dbReference type="EMBL" id="JAROCY010000016">
    <property type="protein sequence ID" value="MDF8334735.1"/>
    <property type="molecule type" value="Genomic_DNA"/>
</dbReference>
<dbReference type="Gene3D" id="1.20.1740.10">
    <property type="entry name" value="Amino acid/polyamine transporter I"/>
    <property type="match status" value="1"/>
</dbReference>
<evidence type="ECO:0000313" key="9">
    <source>
        <dbReference type="Proteomes" id="UP001222770"/>
    </source>
</evidence>
<sequence>MTAHHADRPSGLAASLKSRHVSMIAIGGIIGAGLFVGSSTSISQIGPAVLVSYAMAGTVILLVMRMLSEMASRHPGAGSFTELVRLGLGDRAGFVCGWLYWYFWVVVVAIEAIAGAVIIHGWIPAMPVWLIGSVLLAGLTGVNLLSAKSYGEFEFWLSLTKVGAIIGFILVAGAWAFGLTSPNGPTFGNLVAHGGFAPKGWGAAIAGVTSVIFALCGAEIATVAAAEAHEPAKVIAKLTASIATRILLFYVLSIGLIVSVMPWNAVKAGVSPFAQALDAMHIPHAADLMNLLVLVAVTSCLNSGMYVSSRVLYVLADKGDAPRALAPLSRSAVPVRSTLIASAFAYAALAASVLSPELVFSYLVNASGALMIFIYMFVCLSQLAMRRRAGTQGATILMWWHPYGAWVTFAAMGAVLAAMAFRPGSRVELVSSLVVLGIALAGSFAGRDRSNHAMAARTSG</sequence>
<dbReference type="InterPro" id="IPR004841">
    <property type="entry name" value="AA-permease/SLC12A_dom"/>
</dbReference>
<feature type="transmembrane region" description="Helical" evidence="6">
    <location>
        <begin position="99"/>
        <end position="123"/>
    </location>
</feature>
<keyword evidence="2" id="KW-0813">Transport</keyword>
<evidence type="ECO:0000256" key="2">
    <source>
        <dbReference type="ARBA" id="ARBA00022448"/>
    </source>
</evidence>
<evidence type="ECO:0000256" key="5">
    <source>
        <dbReference type="ARBA" id="ARBA00023136"/>
    </source>
</evidence>
<feature type="domain" description="Amino acid permease/ SLC12A" evidence="7">
    <location>
        <begin position="20"/>
        <end position="424"/>
    </location>
</feature>
<evidence type="ECO:0000256" key="6">
    <source>
        <dbReference type="SAM" id="Phobius"/>
    </source>
</evidence>
<dbReference type="Proteomes" id="UP001222770">
    <property type="component" value="Unassembled WGS sequence"/>
</dbReference>
<evidence type="ECO:0000313" key="8">
    <source>
        <dbReference type="EMBL" id="MDF8334735.1"/>
    </source>
</evidence>
<feature type="transmembrane region" description="Helical" evidence="6">
    <location>
        <begin position="200"/>
        <end position="226"/>
    </location>
</feature>
<evidence type="ECO:0000256" key="3">
    <source>
        <dbReference type="ARBA" id="ARBA00022692"/>
    </source>
</evidence>
<dbReference type="PIRSF" id="PIRSF006060">
    <property type="entry name" value="AA_transporter"/>
    <property type="match status" value="1"/>
</dbReference>
<feature type="transmembrane region" description="Helical" evidence="6">
    <location>
        <begin position="333"/>
        <end position="354"/>
    </location>
</feature>
<comment type="subcellular location">
    <subcellularLocation>
        <location evidence="1">Membrane</location>
        <topology evidence="1">Multi-pass membrane protein</topology>
    </subcellularLocation>
</comment>
<feature type="transmembrane region" description="Helical" evidence="6">
    <location>
        <begin position="360"/>
        <end position="383"/>
    </location>
</feature>
<feature type="transmembrane region" description="Helical" evidence="6">
    <location>
        <begin position="21"/>
        <end position="39"/>
    </location>
</feature>
<evidence type="ECO:0000256" key="4">
    <source>
        <dbReference type="ARBA" id="ARBA00022989"/>
    </source>
</evidence>
<dbReference type="Pfam" id="PF00324">
    <property type="entry name" value="AA_permease"/>
    <property type="match status" value="1"/>
</dbReference>
<feature type="transmembrane region" description="Helical" evidence="6">
    <location>
        <begin position="427"/>
        <end position="445"/>
    </location>
</feature>
<feature type="transmembrane region" description="Helical" evidence="6">
    <location>
        <begin position="45"/>
        <end position="64"/>
    </location>
</feature>
<feature type="transmembrane region" description="Helical" evidence="6">
    <location>
        <begin position="291"/>
        <end position="313"/>
    </location>
</feature>
<reference evidence="8 9" key="1">
    <citation type="submission" date="2023-03" db="EMBL/GenBank/DDBJ databases">
        <title>Novosphingobium cyanobacteriorum sp. nov., isolated from a eutrophic reservoir during the Microcystis bloom period.</title>
        <authorList>
            <person name="Kang M."/>
            <person name="Le V."/>
            <person name="Ko S.-R."/>
            <person name="Lee S.-A."/>
            <person name="Ahn C.-Y."/>
        </authorList>
    </citation>
    <scope>NUCLEOTIDE SEQUENCE [LARGE SCALE GENOMIC DNA]</scope>
    <source>
        <strain evidence="8 9">HBC54</strain>
    </source>
</reference>
<dbReference type="PANTHER" id="PTHR43495:SF5">
    <property type="entry name" value="GAMMA-AMINOBUTYRIC ACID PERMEASE"/>
    <property type="match status" value="1"/>
</dbReference>
<keyword evidence="4 6" id="KW-1133">Transmembrane helix</keyword>
<name>A0ABT6CLD9_9SPHN</name>
<comment type="caution">
    <text evidence="8">The sequence shown here is derived from an EMBL/GenBank/DDBJ whole genome shotgun (WGS) entry which is preliminary data.</text>
</comment>
<feature type="transmembrane region" description="Helical" evidence="6">
    <location>
        <begin position="159"/>
        <end position="180"/>
    </location>
</feature>
<feature type="transmembrane region" description="Helical" evidence="6">
    <location>
        <begin position="247"/>
        <end position="265"/>
    </location>
</feature>
<feature type="transmembrane region" description="Helical" evidence="6">
    <location>
        <begin position="403"/>
        <end position="421"/>
    </location>
</feature>
<protein>
    <submittedName>
        <fullName evidence="8">Amino acid permease</fullName>
    </submittedName>
</protein>
<organism evidence="8 9">
    <name type="scientific">Novosphingobium cyanobacteriorum</name>
    <dbReference type="NCBI Taxonomy" id="3024215"/>
    <lineage>
        <taxon>Bacteria</taxon>
        <taxon>Pseudomonadati</taxon>
        <taxon>Pseudomonadota</taxon>
        <taxon>Alphaproteobacteria</taxon>
        <taxon>Sphingomonadales</taxon>
        <taxon>Sphingomonadaceae</taxon>
        <taxon>Novosphingobium</taxon>
    </lineage>
</organism>
<keyword evidence="3 6" id="KW-0812">Transmembrane</keyword>
<evidence type="ECO:0000259" key="7">
    <source>
        <dbReference type="Pfam" id="PF00324"/>
    </source>
</evidence>